<dbReference type="eggNOG" id="ENOG502QPNB">
    <property type="taxonomic scope" value="Eukaryota"/>
</dbReference>
<feature type="region of interest" description="Disordered" evidence="8">
    <location>
        <begin position="209"/>
        <end position="307"/>
    </location>
</feature>
<dbReference type="PANTHER" id="PTHR31734:SF28">
    <property type="entry name" value="AUXIN-RESPONSIVE PROTEIN IAA13"/>
    <property type="match status" value="1"/>
</dbReference>
<feature type="compositionally biased region" description="Low complexity" evidence="8">
    <location>
        <begin position="296"/>
        <end position="307"/>
    </location>
</feature>
<dbReference type="AlphaFoldDB" id="D8R601"/>
<evidence type="ECO:0000256" key="2">
    <source>
        <dbReference type="ARBA" id="ARBA00006728"/>
    </source>
</evidence>
<feature type="compositionally biased region" description="Basic and acidic residues" evidence="8">
    <location>
        <begin position="44"/>
        <end position="60"/>
    </location>
</feature>
<dbReference type="OMA" id="MSHTAYC"/>
<sequence length="431" mass="45296">MPLKPDSGSKPLPDLNLGETELRLGPPKSKEPAKNNVAAGEAPKWQHEKVEQPKSEKSNEPDLSGGNVFWQAAARMIPQEVQAPSPAAHQEMSHTAYCNVASTAAMAANKNKRVFSEAIGSNGQFVEGRSVMPNPPGIVVAGSPSNPGTGNGGASSSNPGVPVAPAPSQPSNGKASATAPPLMPSSMYPWNSSKQLPAAWRMGLEQSKSSFGPFPSSSRMAPKMGDVDNNNSNSGSPNSSGLTSHNKEDATEEAVPSASPPVVGWPPVQSFRKNLVAHPPPPQHKSTETTTKNGVSSNTSAPAPAPAAANAATASPLFVKVYMDGVPIGRKVDLKANNSYDKLSTVLEDMFLRFITGQNGTPEVSSIRDPGEKKLNFLQSSDFVLTYEDKDGDLMLVGDVPWGMFTGTVKRLRIMKGSEAIGLAPRDKAQA</sequence>
<dbReference type="KEGG" id="smo:SELMODRAFT_168183"/>
<dbReference type="InParanoid" id="D8R601"/>
<keyword evidence="4 7" id="KW-0805">Transcription regulation</keyword>
<feature type="compositionally biased region" description="Low complexity" evidence="8">
    <location>
        <begin position="209"/>
        <end position="218"/>
    </location>
</feature>
<keyword evidence="5 7" id="KW-0804">Transcription</keyword>
<dbReference type="Gramene" id="EFJ32574">
    <property type="protein sequence ID" value="EFJ32574"/>
    <property type="gene ID" value="SELMODRAFT_168183"/>
</dbReference>
<proteinExistence type="inferred from homology"/>
<evidence type="ECO:0000256" key="4">
    <source>
        <dbReference type="ARBA" id="ARBA00023015"/>
    </source>
</evidence>
<dbReference type="GeneID" id="9652336"/>
<feature type="compositionally biased region" description="Low complexity" evidence="8">
    <location>
        <begin position="229"/>
        <end position="241"/>
    </location>
</feature>
<evidence type="ECO:0000256" key="6">
    <source>
        <dbReference type="ARBA" id="ARBA00023294"/>
    </source>
</evidence>
<gene>
    <name evidence="10" type="primary">IAA2-1</name>
    <name evidence="10" type="ORF">SELMODRAFT_168183</name>
</gene>
<evidence type="ECO:0000256" key="7">
    <source>
        <dbReference type="RuleBase" id="RU004549"/>
    </source>
</evidence>
<name>D8R601_SELML</name>
<dbReference type="PANTHER" id="PTHR31734">
    <property type="entry name" value="AUXIN-RESPONSIVE PROTEIN IAA17"/>
    <property type="match status" value="1"/>
</dbReference>
<keyword evidence="3 7" id="KW-0678">Repressor</keyword>
<dbReference type="InterPro" id="IPR003311">
    <property type="entry name" value="AUX_IAA"/>
</dbReference>
<dbReference type="PROSITE" id="PS51745">
    <property type="entry name" value="PB1"/>
    <property type="match status" value="1"/>
</dbReference>
<comment type="subunit">
    <text evidence="7">Homodimers and heterodimers.</text>
</comment>
<dbReference type="STRING" id="88036.D8R601"/>
<feature type="domain" description="PB1" evidence="9">
    <location>
        <begin position="316"/>
        <end position="417"/>
    </location>
</feature>
<evidence type="ECO:0000313" key="10">
    <source>
        <dbReference type="EMBL" id="EFJ32574.1"/>
    </source>
</evidence>
<keyword evidence="11" id="KW-1185">Reference proteome</keyword>
<dbReference type="InterPro" id="IPR033389">
    <property type="entry name" value="AUX/IAA_dom"/>
</dbReference>
<dbReference type="Pfam" id="PF02309">
    <property type="entry name" value="AUX_IAA"/>
    <property type="match status" value="1"/>
</dbReference>
<keyword evidence="7" id="KW-0539">Nucleus</keyword>
<dbReference type="Gene3D" id="3.10.20.90">
    <property type="entry name" value="Phosphatidylinositol 3-kinase Catalytic Subunit, Chain A, domain 1"/>
    <property type="match status" value="1"/>
</dbReference>
<evidence type="ECO:0000256" key="5">
    <source>
        <dbReference type="ARBA" id="ARBA00023163"/>
    </source>
</evidence>
<dbReference type="HOGENOM" id="CLU_636784_0_0_1"/>
<dbReference type="OrthoDB" id="7848332at2759"/>
<dbReference type="GO" id="GO:0009734">
    <property type="term" value="P:auxin-activated signaling pathway"/>
    <property type="evidence" value="ECO:0007669"/>
    <property type="project" value="UniProtKB-UniRule"/>
</dbReference>
<dbReference type="InterPro" id="IPR053793">
    <property type="entry name" value="PB1-like"/>
</dbReference>
<organism evidence="11">
    <name type="scientific">Selaginella moellendorffii</name>
    <name type="common">Spikemoss</name>
    <dbReference type="NCBI Taxonomy" id="88036"/>
    <lineage>
        <taxon>Eukaryota</taxon>
        <taxon>Viridiplantae</taxon>
        <taxon>Streptophyta</taxon>
        <taxon>Embryophyta</taxon>
        <taxon>Tracheophyta</taxon>
        <taxon>Lycopodiopsida</taxon>
        <taxon>Selaginellales</taxon>
        <taxon>Selaginellaceae</taxon>
        <taxon>Selaginella</taxon>
    </lineage>
</organism>
<feature type="region of interest" description="Disordered" evidence="8">
    <location>
        <begin position="141"/>
        <end position="180"/>
    </location>
</feature>
<comment type="function">
    <text evidence="7">Aux/IAA proteins are short-lived transcriptional factors that function as repressors of early auxin response genes at low auxin concentrations.</text>
</comment>
<accession>D8R601</accession>
<evidence type="ECO:0000256" key="1">
    <source>
        <dbReference type="ARBA" id="ARBA00004123"/>
    </source>
</evidence>
<evidence type="ECO:0000259" key="9">
    <source>
        <dbReference type="PROSITE" id="PS51745"/>
    </source>
</evidence>
<dbReference type="GO" id="GO:0005634">
    <property type="term" value="C:nucleus"/>
    <property type="evidence" value="ECO:0007669"/>
    <property type="project" value="UniProtKB-SubCell"/>
</dbReference>
<evidence type="ECO:0000256" key="3">
    <source>
        <dbReference type="ARBA" id="ARBA00022491"/>
    </source>
</evidence>
<dbReference type="Proteomes" id="UP000001514">
    <property type="component" value="Unassembled WGS sequence"/>
</dbReference>
<keyword evidence="6 7" id="KW-0927">Auxin signaling pathway</keyword>
<reference evidence="10 11" key="1">
    <citation type="journal article" date="2011" name="Science">
        <title>The Selaginella genome identifies genetic changes associated with the evolution of vascular plants.</title>
        <authorList>
            <person name="Banks J.A."/>
            <person name="Nishiyama T."/>
            <person name="Hasebe M."/>
            <person name="Bowman J.L."/>
            <person name="Gribskov M."/>
            <person name="dePamphilis C."/>
            <person name="Albert V.A."/>
            <person name="Aono N."/>
            <person name="Aoyama T."/>
            <person name="Ambrose B.A."/>
            <person name="Ashton N.W."/>
            <person name="Axtell M.J."/>
            <person name="Barker E."/>
            <person name="Barker M.S."/>
            <person name="Bennetzen J.L."/>
            <person name="Bonawitz N.D."/>
            <person name="Chapple C."/>
            <person name="Cheng C."/>
            <person name="Correa L.G."/>
            <person name="Dacre M."/>
            <person name="DeBarry J."/>
            <person name="Dreyer I."/>
            <person name="Elias M."/>
            <person name="Engstrom E.M."/>
            <person name="Estelle M."/>
            <person name="Feng L."/>
            <person name="Finet C."/>
            <person name="Floyd S.K."/>
            <person name="Frommer W.B."/>
            <person name="Fujita T."/>
            <person name="Gramzow L."/>
            <person name="Gutensohn M."/>
            <person name="Harholt J."/>
            <person name="Hattori M."/>
            <person name="Heyl A."/>
            <person name="Hirai T."/>
            <person name="Hiwatashi Y."/>
            <person name="Ishikawa M."/>
            <person name="Iwata M."/>
            <person name="Karol K.G."/>
            <person name="Koehler B."/>
            <person name="Kolukisaoglu U."/>
            <person name="Kubo M."/>
            <person name="Kurata T."/>
            <person name="Lalonde S."/>
            <person name="Li K."/>
            <person name="Li Y."/>
            <person name="Litt A."/>
            <person name="Lyons E."/>
            <person name="Manning G."/>
            <person name="Maruyama T."/>
            <person name="Michael T.P."/>
            <person name="Mikami K."/>
            <person name="Miyazaki S."/>
            <person name="Morinaga S."/>
            <person name="Murata T."/>
            <person name="Mueller-Roeber B."/>
            <person name="Nelson D.R."/>
            <person name="Obara M."/>
            <person name="Oguri Y."/>
            <person name="Olmstead R.G."/>
            <person name="Onodera N."/>
            <person name="Petersen B.L."/>
            <person name="Pils B."/>
            <person name="Prigge M."/>
            <person name="Rensing S.A."/>
            <person name="Riano-Pachon D.M."/>
            <person name="Roberts A.W."/>
            <person name="Sato Y."/>
            <person name="Scheller H.V."/>
            <person name="Schulz B."/>
            <person name="Schulz C."/>
            <person name="Shakirov E.V."/>
            <person name="Shibagaki N."/>
            <person name="Shinohara N."/>
            <person name="Shippen D.E."/>
            <person name="Soerensen I."/>
            <person name="Sotooka R."/>
            <person name="Sugimoto N."/>
            <person name="Sugita M."/>
            <person name="Sumikawa N."/>
            <person name="Tanurdzic M."/>
            <person name="Theissen G."/>
            <person name="Ulvskov P."/>
            <person name="Wakazuki S."/>
            <person name="Weng J.K."/>
            <person name="Willats W.W."/>
            <person name="Wipf D."/>
            <person name="Wolf P.G."/>
            <person name="Yang L."/>
            <person name="Zimmer A.D."/>
            <person name="Zhu Q."/>
            <person name="Mitros T."/>
            <person name="Hellsten U."/>
            <person name="Loque D."/>
            <person name="Otillar R."/>
            <person name="Salamov A."/>
            <person name="Schmutz J."/>
            <person name="Shapiro H."/>
            <person name="Lindquist E."/>
            <person name="Lucas S."/>
            <person name="Rokhsar D."/>
            <person name="Grigoriev I.V."/>
        </authorList>
    </citation>
    <scope>NUCLEOTIDE SEQUENCE [LARGE SCALE GENOMIC DNA]</scope>
</reference>
<comment type="subcellular location">
    <subcellularLocation>
        <location evidence="1 7">Nucleus</location>
    </subcellularLocation>
</comment>
<dbReference type="SUPFAM" id="SSF54277">
    <property type="entry name" value="CAD &amp; PB1 domains"/>
    <property type="match status" value="1"/>
</dbReference>
<feature type="compositionally biased region" description="Low complexity" evidence="8">
    <location>
        <begin position="141"/>
        <end position="160"/>
    </location>
</feature>
<feature type="region of interest" description="Disordered" evidence="8">
    <location>
        <begin position="1"/>
        <end position="67"/>
    </location>
</feature>
<evidence type="ECO:0000313" key="11">
    <source>
        <dbReference type="Proteomes" id="UP000001514"/>
    </source>
</evidence>
<dbReference type="GO" id="GO:0006355">
    <property type="term" value="P:regulation of DNA-templated transcription"/>
    <property type="evidence" value="ECO:0007669"/>
    <property type="project" value="InterPro"/>
</dbReference>
<dbReference type="EMBL" id="GL377572">
    <property type="protein sequence ID" value="EFJ32574.1"/>
    <property type="molecule type" value="Genomic_DNA"/>
</dbReference>
<evidence type="ECO:0000256" key="8">
    <source>
        <dbReference type="SAM" id="MobiDB-lite"/>
    </source>
</evidence>
<comment type="similarity">
    <text evidence="2 7">Belongs to the Aux/IAA family.</text>
</comment>
<dbReference type="FunFam" id="3.10.20.90:FF:000078">
    <property type="entry name" value="Auxin-responsive protein"/>
    <property type="match status" value="1"/>
</dbReference>
<protein>
    <recommendedName>
        <fullName evidence="7">Auxin-responsive protein</fullName>
    </recommendedName>
</protein>